<accession>A0A1B6KZH5</accession>
<evidence type="ECO:0000259" key="3">
    <source>
        <dbReference type="PROSITE" id="PS50228"/>
    </source>
</evidence>
<dbReference type="CDD" id="cd22828">
    <property type="entry name" value="Gal_Rha_Lectin_EVA1_EVA1C_rpt1"/>
    <property type="match status" value="1"/>
</dbReference>
<dbReference type="PANTHER" id="PTHR46780">
    <property type="entry name" value="PROTEIN EVA-1"/>
    <property type="match status" value="1"/>
</dbReference>
<dbReference type="Gene3D" id="2.60.120.740">
    <property type="match status" value="2"/>
</dbReference>
<sequence>YRGMARVRLRLWLLVGLTAVLLSFSGSVIGDEHFKALLSGTLKTFQKAACDDQQVSLRCPAGTCISVLVAQYGNSAKDLQALCPDVRGTHSRNNMTCLWPSSLQYSLLQTVVEACHKKRQCKFHASPNSFGGDPCPGFRKYIEVAYKCRPYEFRSKVACQDDSLQLSCNPHSRVVVYSASFGRTEYESVRCPQPQGVREETCLATYATETVMQICHGTRQCSLTADAATFGNPCNHLSKTYLKVVYTCVPKTVLREQLEDQVEEDERSEPDYEVDYESVDNALRENHVYSESPRLAVSGGRHNGSGGGGQAVPPATATVDQTRGDQQFQETRNRVILGLVFAIACGLALLVALVAARLWWGRRRGATTVDKALTKGFSEDGDVEIDLTSSAVITVLPSPHHHT</sequence>
<dbReference type="EMBL" id="GEBQ01023157">
    <property type="protein sequence ID" value="JAT16820.1"/>
    <property type="molecule type" value="Transcribed_RNA"/>
</dbReference>
<protein>
    <recommendedName>
        <fullName evidence="3">SUEL-type lectin domain-containing protein</fullName>
    </recommendedName>
</protein>
<feature type="non-terminal residue" evidence="4">
    <location>
        <position position="1"/>
    </location>
</feature>
<organism evidence="4">
    <name type="scientific">Graphocephala atropunctata</name>
    <dbReference type="NCBI Taxonomy" id="36148"/>
    <lineage>
        <taxon>Eukaryota</taxon>
        <taxon>Metazoa</taxon>
        <taxon>Ecdysozoa</taxon>
        <taxon>Arthropoda</taxon>
        <taxon>Hexapoda</taxon>
        <taxon>Insecta</taxon>
        <taxon>Pterygota</taxon>
        <taxon>Neoptera</taxon>
        <taxon>Paraneoptera</taxon>
        <taxon>Hemiptera</taxon>
        <taxon>Auchenorrhyncha</taxon>
        <taxon>Membracoidea</taxon>
        <taxon>Cicadellidae</taxon>
        <taxon>Cicadellinae</taxon>
        <taxon>Cicadellini</taxon>
        <taxon>Graphocephala</taxon>
    </lineage>
</organism>
<keyword evidence="1" id="KW-1133">Transmembrane helix</keyword>
<feature type="domain" description="SUEL-type lectin" evidence="3">
    <location>
        <begin position="49"/>
        <end position="149"/>
    </location>
</feature>
<dbReference type="GO" id="GO:0030246">
    <property type="term" value="F:carbohydrate binding"/>
    <property type="evidence" value="ECO:0007669"/>
    <property type="project" value="InterPro"/>
</dbReference>
<dbReference type="CDD" id="cd22829">
    <property type="entry name" value="Gal_Rha_Lectin_EVA1_EVA1C_rpt2"/>
    <property type="match status" value="1"/>
</dbReference>
<feature type="transmembrane region" description="Helical" evidence="1">
    <location>
        <begin position="335"/>
        <end position="356"/>
    </location>
</feature>
<name>A0A1B6KZH5_9HEMI</name>
<proteinExistence type="predicted"/>
<dbReference type="InterPro" id="IPR000922">
    <property type="entry name" value="Lectin_gal-bd_dom"/>
</dbReference>
<evidence type="ECO:0000256" key="2">
    <source>
        <dbReference type="SAM" id="SignalP"/>
    </source>
</evidence>
<dbReference type="InterPro" id="IPR043159">
    <property type="entry name" value="Lectin_gal-bd_sf"/>
</dbReference>
<evidence type="ECO:0000313" key="4">
    <source>
        <dbReference type="EMBL" id="JAT16820.1"/>
    </source>
</evidence>
<feature type="non-terminal residue" evidence="4">
    <location>
        <position position="403"/>
    </location>
</feature>
<dbReference type="PROSITE" id="PS50228">
    <property type="entry name" value="SUEL_LECTIN"/>
    <property type="match status" value="2"/>
</dbReference>
<keyword evidence="1" id="KW-0812">Transmembrane</keyword>
<feature type="signal peptide" evidence="2">
    <location>
        <begin position="1"/>
        <end position="30"/>
    </location>
</feature>
<evidence type="ECO:0000256" key="1">
    <source>
        <dbReference type="SAM" id="Phobius"/>
    </source>
</evidence>
<dbReference type="AlphaFoldDB" id="A0A1B6KZH5"/>
<keyword evidence="2" id="KW-0732">Signal</keyword>
<gene>
    <name evidence="4" type="ORF">g.35188</name>
</gene>
<keyword evidence="1" id="KW-0472">Membrane</keyword>
<dbReference type="Pfam" id="PF02140">
    <property type="entry name" value="SUEL_Lectin"/>
    <property type="match status" value="2"/>
</dbReference>
<feature type="domain" description="SUEL-type lectin" evidence="3">
    <location>
        <begin position="158"/>
        <end position="249"/>
    </location>
</feature>
<reference evidence="4" key="1">
    <citation type="submission" date="2015-11" db="EMBL/GenBank/DDBJ databases">
        <title>De novo transcriptome assembly of four potential Pierce s Disease insect vectors from Arizona vineyards.</title>
        <authorList>
            <person name="Tassone E.E."/>
        </authorList>
    </citation>
    <scope>NUCLEOTIDE SEQUENCE</scope>
</reference>
<feature type="chain" id="PRO_5008586985" description="SUEL-type lectin domain-containing protein" evidence="2">
    <location>
        <begin position="31"/>
        <end position="403"/>
    </location>
</feature>